<feature type="domain" description="ENT" evidence="3">
    <location>
        <begin position="297"/>
        <end position="361"/>
    </location>
</feature>
<dbReference type="Gene3D" id="2.30.30.140">
    <property type="match status" value="1"/>
</dbReference>
<dbReference type="InterPro" id="IPR014002">
    <property type="entry name" value="Agenet_dom_plant"/>
</dbReference>
<proteinExistence type="predicted"/>
<sequence>MRFKIGDKVEVLNNKEWPISWRAGKVLSISGHKHLVQYDSNPDSPRSQIMEMVSSKFMRPQPPLVEGAESYAAGDIVEVFYQDSWKLGVVLDTLGCQSEIKRNRKIRQMQFLVRIFGCSRDLAIDSSDIRTRQTWLGEKWILMGKGSQLGDNIITSRPLTSSNYFRSNRLKRHLSTVQGNTSLLFEAQNGPPQKFKKIEKEGQKYQANVISNEFTERRKNHVLGFSSFKGSDLNTSDIDACSVGSCSIVSNSFKNSYSHFLSTNGQEAETLISDAESFYGSGSGRKIFLSHPPDEDFEVSVRELELHAYRSTLRALHASGPLSWEQEAMLTNLRIMLRISNDEHLNELKHLISTDMAVSVR</sequence>
<dbReference type="Gene3D" id="1.10.1240.40">
    <property type="entry name" value="ENT domain"/>
    <property type="match status" value="1"/>
</dbReference>
<dbReference type="SUPFAM" id="SSF158639">
    <property type="entry name" value="ENT-like"/>
    <property type="match status" value="1"/>
</dbReference>
<dbReference type="GO" id="GO:0005634">
    <property type="term" value="C:nucleus"/>
    <property type="evidence" value="ECO:0007669"/>
    <property type="project" value="UniProtKB-SubCell"/>
</dbReference>
<dbReference type="Pfam" id="PF03735">
    <property type="entry name" value="ENT"/>
    <property type="match status" value="1"/>
</dbReference>
<dbReference type="InterPro" id="IPR005491">
    <property type="entry name" value="ENT_dom"/>
</dbReference>
<dbReference type="InterPro" id="IPR008395">
    <property type="entry name" value="Agenet-like_dom"/>
</dbReference>
<evidence type="ECO:0000259" key="3">
    <source>
        <dbReference type="PROSITE" id="PS51138"/>
    </source>
</evidence>
<reference evidence="5" key="1">
    <citation type="journal article" date="2019" name="Curr. Biol.">
        <title>Genome Sequence of Striga asiatica Provides Insight into the Evolution of Plant Parasitism.</title>
        <authorList>
            <person name="Yoshida S."/>
            <person name="Kim S."/>
            <person name="Wafula E.K."/>
            <person name="Tanskanen J."/>
            <person name="Kim Y.M."/>
            <person name="Honaas L."/>
            <person name="Yang Z."/>
            <person name="Spallek T."/>
            <person name="Conn C.E."/>
            <person name="Ichihashi Y."/>
            <person name="Cheong K."/>
            <person name="Cui S."/>
            <person name="Der J.P."/>
            <person name="Gundlach H."/>
            <person name="Jiao Y."/>
            <person name="Hori C."/>
            <person name="Ishida J.K."/>
            <person name="Kasahara H."/>
            <person name="Kiba T."/>
            <person name="Kim M.S."/>
            <person name="Koo N."/>
            <person name="Laohavisit A."/>
            <person name="Lee Y.H."/>
            <person name="Lumba S."/>
            <person name="McCourt P."/>
            <person name="Mortimer J.C."/>
            <person name="Mutuku J.M."/>
            <person name="Nomura T."/>
            <person name="Sasaki-Sekimoto Y."/>
            <person name="Seto Y."/>
            <person name="Wang Y."/>
            <person name="Wakatake T."/>
            <person name="Sakakibara H."/>
            <person name="Demura T."/>
            <person name="Yamaguchi S."/>
            <person name="Yoneyama K."/>
            <person name="Manabe R.I."/>
            <person name="Nelson D.C."/>
            <person name="Schulman A.H."/>
            <person name="Timko M.P."/>
            <person name="dePamphilis C.W."/>
            <person name="Choi D."/>
            <person name="Shirasu K."/>
        </authorList>
    </citation>
    <scope>NUCLEOTIDE SEQUENCE [LARGE SCALE GENOMIC DNA]</scope>
    <source>
        <strain evidence="5">cv. UVA1</strain>
    </source>
</reference>
<dbReference type="PANTHER" id="PTHR31917:SF5">
    <property type="entry name" value="OS02G0204500 PROTEIN"/>
    <property type="match status" value="1"/>
</dbReference>
<dbReference type="PANTHER" id="PTHR31917">
    <property type="entry name" value="AGENET DOMAIN-CONTAINING PROTEIN-RELATED"/>
    <property type="match status" value="1"/>
</dbReference>
<dbReference type="PROSITE" id="PS51138">
    <property type="entry name" value="ENT"/>
    <property type="match status" value="1"/>
</dbReference>
<dbReference type="EMBL" id="BKCP01004616">
    <property type="protein sequence ID" value="GER32497.1"/>
    <property type="molecule type" value="Genomic_DNA"/>
</dbReference>
<keyword evidence="5" id="KW-1185">Reference proteome</keyword>
<keyword evidence="2" id="KW-0539">Nucleus</keyword>
<dbReference type="OrthoDB" id="891596at2759"/>
<comment type="caution">
    <text evidence="4">The sequence shown here is derived from an EMBL/GenBank/DDBJ whole genome shotgun (WGS) entry which is preliminary data.</text>
</comment>
<protein>
    <submittedName>
        <fullName evidence="4">Plant Tudor-like RNA-binding protein</fullName>
    </submittedName>
</protein>
<dbReference type="AlphaFoldDB" id="A0A5A7PJK6"/>
<dbReference type="InterPro" id="IPR036142">
    <property type="entry name" value="ENT_dom-like_sf"/>
</dbReference>
<evidence type="ECO:0000256" key="2">
    <source>
        <dbReference type="ARBA" id="ARBA00023242"/>
    </source>
</evidence>
<dbReference type="Pfam" id="PF05641">
    <property type="entry name" value="Agenet"/>
    <property type="match status" value="1"/>
</dbReference>
<dbReference type="SMART" id="SM01191">
    <property type="entry name" value="ENT"/>
    <property type="match status" value="1"/>
</dbReference>
<name>A0A5A7PJK6_STRAF</name>
<evidence type="ECO:0000313" key="5">
    <source>
        <dbReference type="Proteomes" id="UP000325081"/>
    </source>
</evidence>
<dbReference type="SMART" id="SM00743">
    <property type="entry name" value="Agenet"/>
    <property type="match status" value="2"/>
</dbReference>
<comment type="subcellular location">
    <subcellularLocation>
        <location evidence="1">Nucleus</location>
    </subcellularLocation>
</comment>
<organism evidence="4 5">
    <name type="scientific">Striga asiatica</name>
    <name type="common">Asiatic witchweed</name>
    <name type="synonym">Buchnera asiatica</name>
    <dbReference type="NCBI Taxonomy" id="4170"/>
    <lineage>
        <taxon>Eukaryota</taxon>
        <taxon>Viridiplantae</taxon>
        <taxon>Streptophyta</taxon>
        <taxon>Embryophyta</taxon>
        <taxon>Tracheophyta</taxon>
        <taxon>Spermatophyta</taxon>
        <taxon>Magnoliopsida</taxon>
        <taxon>eudicotyledons</taxon>
        <taxon>Gunneridae</taxon>
        <taxon>Pentapetalae</taxon>
        <taxon>asterids</taxon>
        <taxon>lamiids</taxon>
        <taxon>Lamiales</taxon>
        <taxon>Orobanchaceae</taxon>
        <taxon>Buchnereae</taxon>
        <taxon>Striga</taxon>
    </lineage>
</organism>
<accession>A0A5A7PJK6</accession>
<evidence type="ECO:0000256" key="1">
    <source>
        <dbReference type="ARBA" id="ARBA00004123"/>
    </source>
</evidence>
<gene>
    <name evidence="4" type="ORF">STAS_08555</name>
</gene>
<dbReference type="Proteomes" id="UP000325081">
    <property type="component" value="Unassembled WGS sequence"/>
</dbReference>
<evidence type="ECO:0000313" key="4">
    <source>
        <dbReference type="EMBL" id="GER32497.1"/>
    </source>
</evidence>